<gene>
    <name evidence="3" type="ORF">IWH25_14005</name>
</gene>
<organism evidence="3 4">
    <name type="scientific">Azospira restricta</name>
    <dbReference type="NCBI Taxonomy" id="404405"/>
    <lineage>
        <taxon>Bacteria</taxon>
        <taxon>Pseudomonadati</taxon>
        <taxon>Pseudomonadota</taxon>
        <taxon>Betaproteobacteria</taxon>
        <taxon>Rhodocyclales</taxon>
        <taxon>Rhodocyclaceae</taxon>
        <taxon>Azospira</taxon>
    </lineage>
</organism>
<feature type="compositionally biased region" description="Basic and acidic residues" evidence="1">
    <location>
        <begin position="75"/>
        <end position="102"/>
    </location>
</feature>
<evidence type="ECO:0000256" key="2">
    <source>
        <dbReference type="SAM" id="SignalP"/>
    </source>
</evidence>
<reference evidence="3" key="1">
    <citation type="submission" date="2020-11" db="EMBL/GenBank/DDBJ databases">
        <title>Azospira restricta DSM 18626 genome sequence.</title>
        <authorList>
            <person name="Moe W.M."/>
        </authorList>
    </citation>
    <scope>NUCLEOTIDE SEQUENCE</scope>
    <source>
        <strain evidence="3">DSM 18626</strain>
    </source>
</reference>
<proteinExistence type="predicted"/>
<dbReference type="RefSeq" id="WP_203386400.1">
    <property type="nucleotide sequence ID" value="NZ_CP064781.1"/>
</dbReference>
<evidence type="ECO:0000313" key="3">
    <source>
        <dbReference type="EMBL" id="QRJ62870.1"/>
    </source>
</evidence>
<evidence type="ECO:0000313" key="4">
    <source>
        <dbReference type="Proteomes" id="UP000663444"/>
    </source>
</evidence>
<sequence length="102" mass="12071">MIPRRALVAALSVLLLAAALPAPAFDGGRGGPWAQERPQRDRQYPPQRRDDWRDAQRDFRRGDGFQPPQYPQRLSPDERRQLRRDLHDANRDMRPGRRDYRR</sequence>
<feature type="compositionally biased region" description="Basic and acidic residues" evidence="1">
    <location>
        <begin position="37"/>
        <end position="63"/>
    </location>
</feature>
<feature type="region of interest" description="Disordered" evidence="1">
    <location>
        <begin position="22"/>
        <end position="102"/>
    </location>
</feature>
<keyword evidence="4" id="KW-1185">Reference proteome</keyword>
<dbReference type="AlphaFoldDB" id="A0A974PXM6"/>
<dbReference type="EMBL" id="CP064781">
    <property type="protein sequence ID" value="QRJ62870.1"/>
    <property type="molecule type" value="Genomic_DNA"/>
</dbReference>
<accession>A0A974PXM6</accession>
<dbReference type="KEGG" id="ares:IWH25_14005"/>
<dbReference type="Proteomes" id="UP000663444">
    <property type="component" value="Chromosome"/>
</dbReference>
<keyword evidence="2" id="KW-0732">Signal</keyword>
<name>A0A974PXM6_9RHOO</name>
<feature type="signal peptide" evidence="2">
    <location>
        <begin position="1"/>
        <end position="24"/>
    </location>
</feature>
<protein>
    <submittedName>
        <fullName evidence="3">Uncharacterized protein</fullName>
    </submittedName>
</protein>
<feature type="chain" id="PRO_5037584207" evidence="2">
    <location>
        <begin position="25"/>
        <end position="102"/>
    </location>
</feature>
<evidence type="ECO:0000256" key="1">
    <source>
        <dbReference type="SAM" id="MobiDB-lite"/>
    </source>
</evidence>